<gene>
    <name evidence="2" type="ORF">AWB64_05320</name>
</gene>
<dbReference type="OrthoDB" id="9774475at2"/>
<evidence type="ECO:0000313" key="3">
    <source>
        <dbReference type="Proteomes" id="UP000054893"/>
    </source>
</evidence>
<dbReference type="RefSeq" id="WP_060858314.1">
    <property type="nucleotide sequence ID" value="NZ_FCOC02000023.1"/>
</dbReference>
<dbReference type="SUPFAM" id="SSF52402">
    <property type="entry name" value="Adenine nucleotide alpha hydrolases-like"/>
    <property type="match status" value="1"/>
</dbReference>
<dbReference type="Proteomes" id="UP000054893">
    <property type="component" value="Unassembled WGS sequence"/>
</dbReference>
<protein>
    <recommendedName>
        <fullName evidence="1">Phosphoadenosine phosphosulphate reductase domain-containing protein</fullName>
    </recommendedName>
</protein>
<dbReference type="InterPro" id="IPR014729">
    <property type="entry name" value="Rossmann-like_a/b/a_fold"/>
</dbReference>
<dbReference type="Pfam" id="PF01507">
    <property type="entry name" value="PAPS_reduct"/>
    <property type="match status" value="1"/>
</dbReference>
<evidence type="ECO:0000259" key="1">
    <source>
        <dbReference type="Pfam" id="PF01507"/>
    </source>
</evidence>
<name>A0A158I1A7_CABSO</name>
<evidence type="ECO:0000313" key="2">
    <source>
        <dbReference type="EMBL" id="SAL50336.1"/>
    </source>
</evidence>
<sequence>MERDIFKMMEAAIATMQSYIQRGYVLANGLSGGKDSTCVMVLMLEAIRRSAHLFPDRRHYITSADTTIENPVMQNHLHAVLDEVEAYAEGIGLPIEIHSVRPSLASQFVVSTVGRGTLVRTPENGVRDGKRTRACADDWKVRPQGRLRAMLERGAQASGVREIISVIGNRLDESASRSAAMLDRSEQAGIATRQAAGTLSLSPIRDWTADDVWTMLGCLAEPSSLPFESPLAPATITTLSEIYRSGNGGTCGVVLGESGARAACGSRFGCAFCCVSGDRDKSMEFMVQETEHAHLRPLNDFRNYLLAIQWDFSRRELVGRTISKAGFTRIQADTYGWQERVAMLRMLLSIDANERDRAERHSGEVAQGRLPDADHNRNLCDPQFEFVTPQQLVAIDFFLSMHHYAPHAFPALAIWHDVNVLGRRYLIPVIEPMQKTGVTLHGWYPVGQYDRDAPADGLRDYDAEQWNRYLHPNRPGQYARTTGGERTVYFEESAQFEVDAEAACAFVTCSYDTAFMLNTQHHDAIESARYWLNEGVVRLPAGMAQRYQEMAKRGQYFSRLARRMNLTPRELDDYLVSHAISDAAHTAELAGSIAQPDLFSIAA</sequence>
<dbReference type="EMBL" id="FCOC02000023">
    <property type="protein sequence ID" value="SAL50336.1"/>
    <property type="molecule type" value="Genomic_DNA"/>
</dbReference>
<reference evidence="2 3" key="1">
    <citation type="submission" date="2016-01" db="EMBL/GenBank/DDBJ databases">
        <authorList>
            <person name="Oliw E.H."/>
        </authorList>
    </citation>
    <scope>NUCLEOTIDE SEQUENCE [LARGE SCALE GENOMIC DNA]</scope>
    <source>
        <strain evidence="2">LMG 22029</strain>
    </source>
</reference>
<organism evidence="2 3">
    <name type="scientific">Caballeronia sordidicola</name>
    <name type="common">Burkholderia sordidicola</name>
    <dbReference type="NCBI Taxonomy" id="196367"/>
    <lineage>
        <taxon>Bacteria</taxon>
        <taxon>Pseudomonadati</taxon>
        <taxon>Pseudomonadota</taxon>
        <taxon>Betaproteobacteria</taxon>
        <taxon>Burkholderiales</taxon>
        <taxon>Burkholderiaceae</taxon>
        <taxon>Caballeronia</taxon>
    </lineage>
</organism>
<accession>A0A158I1A7</accession>
<dbReference type="Gene3D" id="3.40.50.620">
    <property type="entry name" value="HUPs"/>
    <property type="match status" value="1"/>
</dbReference>
<feature type="domain" description="Phosphoadenosine phosphosulphate reductase" evidence="1">
    <location>
        <begin position="30"/>
        <end position="216"/>
    </location>
</feature>
<proteinExistence type="predicted"/>
<dbReference type="GO" id="GO:0003824">
    <property type="term" value="F:catalytic activity"/>
    <property type="evidence" value="ECO:0007669"/>
    <property type="project" value="InterPro"/>
</dbReference>
<dbReference type="AlphaFoldDB" id="A0A158I1A7"/>
<dbReference type="InterPro" id="IPR002500">
    <property type="entry name" value="PAPS_reduct_dom"/>
</dbReference>